<dbReference type="GO" id="GO:0015233">
    <property type="term" value="F:pantothenate transmembrane transporter activity"/>
    <property type="evidence" value="ECO:0007669"/>
    <property type="project" value="TreeGrafter"/>
</dbReference>
<reference evidence="10" key="1">
    <citation type="journal article" date="2023" name="Mol. Phylogenet. Evol.">
        <title>Genome-scale phylogeny and comparative genomics of the fungal order Sordariales.</title>
        <authorList>
            <person name="Hensen N."/>
            <person name="Bonometti L."/>
            <person name="Westerberg I."/>
            <person name="Brannstrom I.O."/>
            <person name="Guillou S."/>
            <person name="Cros-Aarteil S."/>
            <person name="Calhoun S."/>
            <person name="Haridas S."/>
            <person name="Kuo A."/>
            <person name="Mondo S."/>
            <person name="Pangilinan J."/>
            <person name="Riley R."/>
            <person name="LaButti K."/>
            <person name="Andreopoulos B."/>
            <person name="Lipzen A."/>
            <person name="Chen C."/>
            <person name="Yan M."/>
            <person name="Daum C."/>
            <person name="Ng V."/>
            <person name="Clum A."/>
            <person name="Steindorff A."/>
            <person name="Ohm R.A."/>
            <person name="Martin F."/>
            <person name="Silar P."/>
            <person name="Natvig D.O."/>
            <person name="Lalanne C."/>
            <person name="Gautier V."/>
            <person name="Ament-Velasquez S.L."/>
            <person name="Kruys A."/>
            <person name="Hutchinson M.I."/>
            <person name="Powell A.J."/>
            <person name="Barry K."/>
            <person name="Miller A.N."/>
            <person name="Grigoriev I.V."/>
            <person name="Debuchy R."/>
            <person name="Gladieux P."/>
            <person name="Hiltunen Thoren M."/>
            <person name="Johannesson H."/>
        </authorList>
    </citation>
    <scope>NUCLEOTIDE SEQUENCE</scope>
    <source>
        <strain evidence="10">CBS 359.72</strain>
    </source>
</reference>
<evidence type="ECO:0000256" key="8">
    <source>
        <dbReference type="SAM" id="Phobius"/>
    </source>
</evidence>
<reference evidence="10" key="2">
    <citation type="submission" date="2023-05" db="EMBL/GenBank/DDBJ databases">
        <authorList>
            <consortium name="Lawrence Berkeley National Laboratory"/>
            <person name="Steindorff A."/>
            <person name="Hensen N."/>
            <person name="Bonometti L."/>
            <person name="Westerberg I."/>
            <person name="Brannstrom I.O."/>
            <person name="Guillou S."/>
            <person name="Cros-Aarteil S."/>
            <person name="Calhoun S."/>
            <person name="Haridas S."/>
            <person name="Kuo A."/>
            <person name="Mondo S."/>
            <person name="Pangilinan J."/>
            <person name="Riley R."/>
            <person name="Labutti K."/>
            <person name="Andreopoulos B."/>
            <person name="Lipzen A."/>
            <person name="Chen C."/>
            <person name="Yanf M."/>
            <person name="Daum C."/>
            <person name="Ng V."/>
            <person name="Clum A."/>
            <person name="Ohm R."/>
            <person name="Martin F."/>
            <person name="Silar P."/>
            <person name="Natvig D."/>
            <person name="Lalanne C."/>
            <person name="Gautier V."/>
            <person name="Ament-Velasquez S.L."/>
            <person name="Kruys A."/>
            <person name="Hutchinson M.I."/>
            <person name="Powell A.J."/>
            <person name="Barry K."/>
            <person name="Miller A.N."/>
            <person name="Grigoriev I.V."/>
            <person name="Debuchy R."/>
            <person name="Gladieux P."/>
            <person name="Thoren M.H."/>
            <person name="Johannesson H."/>
        </authorList>
    </citation>
    <scope>NUCLEOTIDE SEQUENCE</scope>
    <source>
        <strain evidence="10">CBS 359.72</strain>
    </source>
</reference>
<feature type="transmembrane region" description="Helical" evidence="8">
    <location>
        <begin position="161"/>
        <end position="181"/>
    </location>
</feature>
<dbReference type="Pfam" id="PF07690">
    <property type="entry name" value="MFS_1"/>
    <property type="match status" value="1"/>
</dbReference>
<feature type="region of interest" description="Disordered" evidence="7">
    <location>
        <begin position="247"/>
        <end position="274"/>
    </location>
</feature>
<protein>
    <submittedName>
        <fullName evidence="10">Major facilitator superfamily domain-containing protein</fullName>
    </submittedName>
</protein>
<evidence type="ECO:0000256" key="2">
    <source>
        <dbReference type="ARBA" id="ARBA00022448"/>
    </source>
</evidence>
<feature type="transmembrane region" description="Helical" evidence="8">
    <location>
        <begin position="438"/>
        <end position="460"/>
    </location>
</feature>
<dbReference type="PANTHER" id="PTHR43791">
    <property type="entry name" value="PERMEASE-RELATED"/>
    <property type="match status" value="1"/>
</dbReference>
<evidence type="ECO:0000313" key="10">
    <source>
        <dbReference type="EMBL" id="KAK4246200.1"/>
    </source>
</evidence>
<dbReference type="Gene3D" id="1.20.1250.20">
    <property type="entry name" value="MFS general substrate transporter like domains"/>
    <property type="match status" value="1"/>
</dbReference>
<keyword evidence="11" id="KW-1185">Reference proteome</keyword>
<dbReference type="PROSITE" id="PS50850">
    <property type="entry name" value="MFS"/>
    <property type="match status" value="1"/>
</dbReference>
<feature type="transmembrane region" description="Helical" evidence="8">
    <location>
        <begin position="366"/>
        <end position="385"/>
    </location>
</feature>
<evidence type="ECO:0000256" key="1">
    <source>
        <dbReference type="ARBA" id="ARBA00004141"/>
    </source>
</evidence>
<feature type="domain" description="Major facilitator superfamily (MFS) profile" evidence="9">
    <location>
        <begin position="33"/>
        <end position="522"/>
    </location>
</feature>
<evidence type="ECO:0000259" key="9">
    <source>
        <dbReference type="PROSITE" id="PS50850"/>
    </source>
</evidence>
<keyword evidence="4 8" id="KW-1133">Transmembrane helix</keyword>
<feature type="compositionally biased region" description="Low complexity" evidence="7">
    <location>
        <begin position="261"/>
        <end position="270"/>
    </location>
</feature>
<feature type="transmembrane region" description="Helical" evidence="8">
    <location>
        <begin position="99"/>
        <end position="118"/>
    </location>
</feature>
<dbReference type="InterPro" id="IPR011701">
    <property type="entry name" value="MFS"/>
</dbReference>
<feature type="transmembrane region" description="Helical" evidence="8">
    <location>
        <begin position="193"/>
        <end position="215"/>
    </location>
</feature>
<evidence type="ECO:0000313" key="11">
    <source>
        <dbReference type="Proteomes" id="UP001303647"/>
    </source>
</evidence>
<proteinExistence type="inferred from homology"/>
<dbReference type="AlphaFoldDB" id="A0AAN7HLZ4"/>
<keyword evidence="2" id="KW-0813">Transport</keyword>
<dbReference type="GO" id="GO:0005886">
    <property type="term" value="C:plasma membrane"/>
    <property type="evidence" value="ECO:0007669"/>
    <property type="project" value="TreeGrafter"/>
</dbReference>
<comment type="caution">
    <text evidence="10">The sequence shown here is derived from an EMBL/GenBank/DDBJ whole genome shotgun (WGS) entry which is preliminary data.</text>
</comment>
<feature type="compositionally biased region" description="Polar residues" evidence="7">
    <location>
        <begin position="508"/>
        <end position="522"/>
    </location>
</feature>
<sequence length="522" mass="58086">MKATLSKVHDYFSSAWRSNPAERKLVRKIDFFILTFCCLSYFLNYLDRTNLTNAYVSGMREDLDFRGDQLNQINTCFTVGYVLGQIPSNLSLHYVKPRYFFPAMMVVWAGLTMVTASTHTPQAIMAIRFFQGMAEASTFVGTHYILGSWYTERELGKRSGIFTASGLAGTMIGGFIQSGIYTSMDNRHGLRGWRWLFIIDGIITLPVAIYGFLFFPDTPNTTTAPYLTPSERELAVSRLKQHGHLLEPNHEPDYEHRGDASSPSSQPQQQEDPRTITSPLTWAFVKRVLGSHEWWGFVVLWIIAGETESFSSNTLLALYMKSSPTSSAPYTVSQLNNYPTGVPAVGIVSTLFWAALTDFLGGKRYLVGYFIGVTGVATSSMILGAKGMMDRQEDGWEARSTAIVFAAYYWAGTVYACQATFFAWANDATRHREPVFRSVVLAGMNLGSNAVNAWWSIVFYGASMAPWFVRGMYAMMATSIALAAWTAGLTFVTSRAEKRRRLGAMRVSSESRGTSGKATESG</sequence>
<evidence type="ECO:0000256" key="6">
    <source>
        <dbReference type="ARBA" id="ARBA00037968"/>
    </source>
</evidence>
<feature type="transmembrane region" description="Helical" evidence="8">
    <location>
        <begin position="340"/>
        <end position="359"/>
    </location>
</feature>
<dbReference type="EMBL" id="MU857680">
    <property type="protein sequence ID" value="KAK4246200.1"/>
    <property type="molecule type" value="Genomic_DNA"/>
</dbReference>
<dbReference type="PANTHER" id="PTHR43791:SF4">
    <property type="entry name" value="PANTOTHENATE TRANSPORTER FEN2"/>
    <property type="match status" value="1"/>
</dbReference>
<keyword evidence="3 8" id="KW-0812">Transmembrane</keyword>
<keyword evidence="5 8" id="KW-0472">Membrane</keyword>
<evidence type="ECO:0000256" key="3">
    <source>
        <dbReference type="ARBA" id="ARBA00022692"/>
    </source>
</evidence>
<feature type="transmembrane region" description="Helical" evidence="8">
    <location>
        <begin position="472"/>
        <end position="492"/>
    </location>
</feature>
<dbReference type="InterPro" id="IPR036259">
    <property type="entry name" value="MFS_trans_sf"/>
</dbReference>
<evidence type="ECO:0000256" key="5">
    <source>
        <dbReference type="ARBA" id="ARBA00023136"/>
    </source>
</evidence>
<name>A0AAN7HLZ4_9PEZI</name>
<feature type="region of interest" description="Disordered" evidence="7">
    <location>
        <begin position="503"/>
        <end position="522"/>
    </location>
</feature>
<feature type="transmembrane region" description="Helical" evidence="8">
    <location>
        <begin position="25"/>
        <end position="43"/>
    </location>
</feature>
<gene>
    <name evidence="10" type="ORF">C7999DRAFT_33415</name>
</gene>
<dbReference type="InterPro" id="IPR020846">
    <property type="entry name" value="MFS_dom"/>
</dbReference>
<evidence type="ECO:0000256" key="7">
    <source>
        <dbReference type="SAM" id="MobiDB-lite"/>
    </source>
</evidence>
<comment type="similarity">
    <text evidence="6">Belongs to the major facilitator superfamily. Allantoate permease family.</text>
</comment>
<dbReference type="FunFam" id="1.20.1250.20:FF:000065">
    <property type="entry name" value="Putative MFS pantothenate transporter"/>
    <property type="match status" value="1"/>
</dbReference>
<organism evidence="10 11">
    <name type="scientific">Corynascus novoguineensis</name>
    <dbReference type="NCBI Taxonomy" id="1126955"/>
    <lineage>
        <taxon>Eukaryota</taxon>
        <taxon>Fungi</taxon>
        <taxon>Dikarya</taxon>
        <taxon>Ascomycota</taxon>
        <taxon>Pezizomycotina</taxon>
        <taxon>Sordariomycetes</taxon>
        <taxon>Sordariomycetidae</taxon>
        <taxon>Sordariales</taxon>
        <taxon>Chaetomiaceae</taxon>
        <taxon>Corynascus</taxon>
    </lineage>
</organism>
<dbReference type="GO" id="GO:0098717">
    <property type="term" value="P:pantothenate import across plasma membrane"/>
    <property type="evidence" value="ECO:0007669"/>
    <property type="project" value="TreeGrafter"/>
</dbReference>
<dbReference type="SUPFAM" id="SSF103473">
    <property type="entry name" value="MFS general substrate transporter"/>
    <property type="match status" value="1"/>
</dbReference>
<evidence type="ECO:0000256" key="4">
    <source>
        <dbReference type="ARBA" id="ARBA00022989"/>
    </source>
</evidence>
<feature type="compositionally biased region" description="Basic and acidic residues" evidence="7">
    <location>
        <begin position="247"/>
        <end position="259"/>
    </location>
</feature>
<accession>A0AAN7HLZ4</accession>
<dbReference type="Proteomes" id="UP001303647">
    <property type="component" value="Unassembled WGS sequence"/>
</dbReference>
<feature type="transmembrane region" description="Helical" evidence="8">
    <location>
        <begin position="405"/>
        <end position="426"/>
    </location>
</feature>
<comment type="subcellular location">
    <subcellularLocation>
        <location evidence="1">Membrane</location>
        <topology evidence="1">Multi-pass membrane protein</topology>
    </subcellularLocation>
</comment>
<feature type="transmembrane region" description="Helical" evidence="8">
    <location>
        <begin position="294"/>
        <end position="320"/>
    </location>
</feature>